<organism evidence="1 2">
    <name type="scientific">Trifolium medium</name>
    <dbReference type="NCBI Taxonomy" id="97028"/>
    <lineage>
        <taxon>Eukaryota</taxon>
        <taxon>Viridiplantae</taxon>
        <taxon>Streptophyta</taxon>
        <taxon>Embryophyta</taxon>
        <taxon>Tracheophyta</taxon>
        <taxon>Spermatophyta</taxon>
        <taxon>Magnoliopsida</taxon>
        <taxon>eudicotyledons</taxon>
        <taxon>Gunneridae</taxon>
        <taxon>Pentapetalae</taxon>
        <taxon>rosids</taxon>
        <taxon>fabids</taxon>
        <taxon>Fabales</taxon>
        <taxon>Fabaceae</taxon>
        <taxon>Papilionoideae</taxon>
        <taxon>50 kb inversion clade</taxon>
        <taxon>NPAAA clade</taxon>
        <taxon>Hologalegina</taxon>
        <taxon>IRL clade</taxon>
        <taxon>Trifolieae</taxon>
        <taxon>Trifolium</taxon>
    </lineage>
</organism>
<evidence type="ECO:0000313" key="1">
    <source>
        <dbReference type="EMBL" id="MCI70416.1"/>
    </source>
</evidence>
<dbReference type="EMBL" id="LXQA010775532">
    <property type="protein sequence ID" value="MCI70416.1"/>
    <property type="molecule type" value="Genomic_DNA"/>
</dbReference>
<comment type="caution">
    <text evidence="1">The sequence shown here is derived from an EMBL/GenBank/DDBJ whole genome shotgun (WGS) entry which is preliminary data.</text>
</comment>
<keyword evidence="2" id="KW-1185">Reference proteome</keyword>
<proteinExistence type="predicted"/>
<accession>A0A392UDC4</accession>
<sequence>MFSGSVAAPAMVEVK</sequence>
<protein>
    <submittedName>
        <fullName evidence="1">Uncharacterized protein</fullName>
    </submittedName>
</protein>
<dbReference type="Proteomes" id="UP000265520">
    <property type="component" value="Unassembled WGS sequence"/>
</dbReference>
<reference evidence="1 2" key="1">
    <citation type="journal article" date="2018" name="Front. Plant Sci.">
        <title>Red Clover (Trifolium pratense) and Zigzag Clover (T. medium) - A Picture of Genomic Similarities and Differences.</title>
        <authorList>
            <person name="Dluhosova J."/>
            <person name="Istvanek J."/>
            <person name="Nedelnik J."/>
            <person name="Repkova J."/>
        </authorList>
    </citation>
    <scope>NUCLEOTIDE SEQUENCE [LARGE SCALE GENOMIC DNA]</scope>
    <source>
        <strain evidence="2">cv. 10/8</strain>
        <tissue evidence="1">Leaf</tissue>
    </source>
</reference>
<name>A0A392UDC4_9FABA</name>
<evidence type="ECO:0000313" key="2">
    <source>
        <dbReference type="Proteomes" id="UP000265520"/>
    </source>
</evidence>